<comment type="caution">
    <text evidence="14">The sequence shown here is derived from an EMBL/GenBank/DDBJ whole genome shotgun (WGS) entry which is preliminary data.</text>
</comment>
<dbReference type="Pfam" id="PF00512">
    <property type="entry name" value="HisKA"/>
    <property type="match status" value="1"/>
</dbReference>
<evidence type="ECO:0000313" key="15">
    <source>
        <dbReference type="Proteomes" id="UP000247772"/>
    </source>
</evidence>
<evidence type="ECO:0000256" key="5">
    <source>
        <dbReference type="ARBA" id="ARBA00022679"/>
    </source>
</evidence>
<dbReference type="CDD" id="cd00082">
    <property type="entry name" value="HisKA"/>
    <property type="match status" value="1"/>
</dbReference>
<evidence type="ECO:0000256" key="11">
    <source>
        <dbReference type="SAM" id="Phobius"/>
    </source>
</evidence>
<dbReference type="Proteomes" id="UP000533533">
    <property type="component" value="Unassembled WGS sequence"/>
</dbReference>
<keyword evidence="9 11" id="KW-0472">Membrane</keyword>
<dbReference type="PROSITE" id="PS50109">
    <property type="entry name" value="HIS_KIN"/>
    <property type="match status" value="1"/>
</dbReference>
<reference evidence="14 15" key="1">
    <citation type="submission" date="2018-06" db="EMBL/GenBank/DDBJ databases">
        <title>Genomic Encyclopedia of Type Strains, Phase IV (KMG-V): Genome sequencing to study the core and pangenomes of soil and plant-associated prokaryotes.</title>
        <authorList>
            <person name="Whitman W."/>
        </authorList>
    </citation>
    <scope>NUCLEOTIDE SEQUENCE [LARGE SCALE GENOMIC DNA]</scope>
    <source>
        <strain evidence="14 15">SRCL-318</strain>
        <strain evidence="13 16">SRMrh-85</strain>
    </source>
</reference>
<dbReference type="SUPFAM" id="SSF55874">
    <property type="entry name" value="ATPase domain of HSP90 chaperone/DNA topoisomerase II/histidine kinase"/>
    <property type="match status" value="1"/>
</dbReference>
<evidence type="ECO:0000256" key="10">
    <source>
        <dbReference type="SAM" id="MobiDB-lite"/>
    </source>
</evidence>
<dbReference type="InterPro" id="IPR003661">
    <property type="entry name" value="HisK_dim/P_dom"/>
</dbReference>
<name>A0A2U1AK61_9BURK</name>
<dbReference type="PRINTS" id="PR00344">
    <property type="entry name" value="BCTRLSENSOR"/>
</dbReference>
<evidence type="ECO:0000256" key="9">
    <source>
        <dbReference type="ARBA" id="ARBA00023136"/>
    </source>
</evidence>
<evidence type="ECO:0000256" key="7">
    <source>
        <dbReference type="ARBA" id="ARBA00022777"/>
    </source>
</evidence>
<dbReference type="PANTHER" id="PTHR45436:SF1">
    <property type="entry name" value="SENSOR PROTEIN QSEC"/>
    <property type="match status" value="1"/>
</dbReference>
<evidence type="ECO:0000313" key="13">
    <source>
        <dbReference type="EMBL" id="MBB2927050.1"/>
    </source>
</evidence>
<dbReference type="Pfam" id="PF08521">
    <property type="entry name" value="2CSK_N"/>
    <property type="match status" value="1"/>
</dbReference>
<dbReference type="InterPro" id="IPR003594">
    <property type="entry name" value="HATPase_dom"/>
</dbReference>
<feature type="transmembrane region" description="Helical" evidence="11">
    <location>
        <begin position="160"/>
        <end position="183"/>
    </location>
</feature>
<dbReference type="GO" id="GO:0000155">
    <property type="term" value="F:phosphorelay sensor kinase activity"/>
    <property type="evidence" value="ECO:0007669"/>
    <property type="project" value="InterPro"/>
</dbReference>
<evidence type="ECO:0000256" key="4">
    <source>
        <dbReference type="ARBA" id="ARBA00022553"/>
    </source>
</evidence>
<comment type="catalytic activity">
    <reaction evidence="1">
        <text>ATP + protein L-histidine = ADP + protein N-phospho-L-histidine.</text>
        <dbReference type="EC" id="2.7.13.3"/>
    </reaction>
</comment>
<evidence type="ECO:0000313" key="16">
    <source>
        <dbReference type="Proteomes" id="UP000533533"/>
    </source>
</evidence>
<dbReference type="SMART" id="SM00387">
    <property type="entry name" value="HATPase_c"/>
    <property type="match status" value="1"/>
</dbReference>
<dbReference type="InterPro" id="IPR005467">
    <property type="entry name" value="His_kinase_dom"/>
</dbReference>
<dbReference type="PANTHER" id="PTHR45436">
    <property type="entry name" value="SENSOR HISTIDINE KINASE YKOH"/>
    <property type="match status" value="1"/>
</dbReference>
<dbReference type="Proteomes" id="UP000247772">
    <property type="component" value="Unassembled WGS sequence"/>
</dbReference>
<dbReference type="Gene3D" id="1.10.287.130">
    <property type="match status" value="1"/>
</dbReference>
<dbReference type="OrthoDB" id="8554694at2"/>
<feature type="transmembrane region" description="Helical" evidence="11">
    <location>
        <begin position="17"/>
        <end position="36"/>
    </location>
</feature>
<evidence type="ECO:0000256" key="3">
    <source>
        <dbReference type="ARBA" id="ARBA00012438"/>
    </source>
</evidence>
<dbReference type="GO" id="GO:0005886">
    <property type="term" value="C:plasma membrane"/>
    <property type="evidence" value="ECO:0007669"/>
    <property type="project" value="TreeGrafter"/>
</dbReference>
<sequence>MSSPAATSLRRTLLRRLAAPLSLLALMSGLIAYWLAWQYTQHVVDRSLADLATAISRQIQIAGDDAPNTVPPLAQAMFSDPVEHLVYRISNGETEIAGDHNLPLQGTNVRRMHYAYVFETIYQGVTVRVAQVRVPQAHGNPIVVEVGQPVHHRFRIAAEFLVAIMMPLLLLLLAGWVIVWRVVNQQLNPLTALADSLNRQTHTSLEPVDETYVPVEIRPLTGALNALLGRLKTALDAQRKFIADAAHQLRTPLTAVKLHAEQAVNAREPQKVNDAVRELRAAADRAVRLSNQLLSLARAEPGEQAARFVDIDMAALAFETGAEWVPRALAGHVDLGFQRLDDPENDTPLMVRGNPVLLHEVVANLLDNALKYLPPARVEGARITVTVSQSCAEGVPMAEIVVEDNGGGVPASQQADLFKRFFRGDGQSESGVDSGAGLGLAIVHDIMALHRGSVHYEDAPEGGARFIVRVPLAHRGAPGGKAPKDRKDSKETAAFETAHLRTADAGEPPREKKPTHQASVDL</sequence>
<keyword evidence="16" id="KW-1185">Reference proteome</keyword>
<dbReference type="InterPro" id="IPR013727">
    <property type="entry name" value="2CSK_N"/>
</dbReference>
<evidence type="ECO:0000313" key="14">
    <source>
        <dbReference type="EMBL" id="PYE22919.1"/>
    </source>
</evidence>
<feature type="region of interest" description="Disordered" evidence="10">
    <location>
        <begin position="474"/>
        <end position="522"/>
    </location>
</feature>
<keyword evidence="4" id="KW-0597">Phosphoprotein</keyword>
<dbReference type="Pfam" id="PF02518">
    <property type="entry name" value="HATPase_c"/>
    <property type="match status" value="1"/>
</dbReference>
<dbReference type="InterPro" id="IPR004358">
    <property type="entry name" value="Sig_transdc_His_kin-like_C"/>
</dbReference>
<feature type="compositionally biased region" description="Basic and acidic residues" evidence="10">
    <location>
        <begin position="482"/>
        <end position="514"/>
    </location>
</feature>
<keyword evidence="6 11" id="KW-0812">Transmembrane</keyword>
<dbReference type="InterPro" id="IPR036097">
    <property type="entry name" value="HisK_dim/P_sf"/>
</dbReference>
<keyword evidence="5" id="KW-0808">Transferase</keyword>
<organism evidence="14 15">
    <name type="scientific">Paraburkholderia silvatlantica</name>
    <dbReference type="NCBI Taxonomy" id="321895"/>
    <lineage>
        <taxon>Bacteria</taxon>
        <taxon>Pseudomonadati</taxon>
        <taxon>Pseudomonadota</taxon>
        <taxon>Betaproteobacteria</taxon>
        <taxon>Burkholderiales</taxon>
        <taxon>Burkholderiaceae</taxon>
        <taxon>Paraburkholderia</taxon>
    </lineage>
</organism>
<evidence type="ECO:0000256" key="6">
    <source>
        <dbReference type="ARBA" id="ARBA00022692"/>
    </source>
</evidence>
<dbReference type="InterPro" id="IPR050428">
    <property type="entry name" value="TCS_sensor_his_kinase"/>
</dbReference>
<evidence type="ECO:0000256" key="1">
    <source>
        <dbReference type="ARBA" id="ARBA00000085"/>
    </source>
</evidence>
<evidence type="ECO:0000256" key="2">
    <source>
        <dbReference type="ARBA" id="ARBA00004370"/>
    </source>
</evidence>
<dbReference type="SMART" id="SM00388">
    <property type="entry name" value="HisKA"/>
    <property type="match status" value="1"/>
</dbReference>
<gene>
    <name evidence="14" type="ORF">C7410_109217</name>
    <name evidence="13" type="ORF">FHX59_001463</name>
</gene>
<dbReference type="InterPro" id="IPR036890">
    <property type="entry name" value="HATPase_C_sf"/>
</dbReference>
<dbReference type="SUPFAM" id="SSF47384">
    <property type="entry name" value="Homodimeric domain of signal transducing histidine kinase"/>
    <property type="match status" value="1"/>
</dbReference>
<keyword evidence="8 11" id="KW-1133">Transmembrane helix</keyword>
<comment type="subcellular location">
    <subcellularLocation>
        <location evidence="2">Membrane</location>
    </subcellularLocation>
</comment>
<accession>A0A2U1AK61</accession>
<proteinExistence type="predicted"/>
<evidence type="ECO:0000256" key="8">
    <source>
        <dbReference type="ARBA" id="ARBA00022989"/>
    </source>
</evidence>
<feature type="domain" description="Histidine kinase" evidence="12">
    <location>
        <begin position="244"/>
        <end position="474"/>
    </location>
</feature>
<keyword evidence="7 14" id="KW-0418">Kinase</keyword>
<dbReference type="EC" id="2.7.13.3" evidence="3"/>
<dbReference type="Gene3D" id="3.30.565.10">
    <property type="entry name" value="Histidine kinase-like ATPase, C-terminal domain"/>
    <property type="match status" value="1"/>
</dbReference>
<dbReference type="AlphaFoldDB" id="A0A2U1AK61"/>
<evidence type="ECO:0000259" key="12">
    <source>
        <dbReference type="PROSITE" id="PS50109"/>
    </source>
</evidence>
<dbReference type="RefSeq" id="WP_110383250.1">
    <property type="nucleotide sequence ID" value="NZ_JACHVZ010000004.1"/>
</dbReference>
<protein>
    <recommendedName>
        <fullName evidence="3">histidine kinase</fullName>
        <ecNumber evidence="3">2.7.13.3</ecNumber>
    </recommendedName>
</protein>
<dbReference type="EMBL" id="JACHVZ010000004">
    <property type="protein sequence ID" value="MBB2927050.1"/>
    <property type="molecule type" value="Genomic_DNA"/>
</dbReference>
<dbReference type="EMBL" id="QJSQ01000009">
    <property type="protein sequence ID" value="PYE22919.1"/>
    <property type="molecule type" value="Genomic_DNA"/>
</dbReference>